<keyword evidence="3" id="KW-0238">DNA-binding</keyword>
<dbReference type="PROSITE" id="PS51257">
    <property type="entry name" value="PROKAR_LIPOPROTEIN"/>
    <property type="match status" value="1"/>
</dbReference>
<comment type="caution">
    <text evidence="6">The sequence shown here is derived from an EMBL/GenBank/DDBJ whole genome shotgun (WGS) entry which is preliminary data.</text>
</comment>
<evidence type="ECO:0000256" key="1">
    <source>
        <dbReference type="ARBA" id="ARBA00004123"/>
    </source>
</evidence>
<dbReference type="Gene3D" id="2.40.330.10">
    <property type="entry name" value="DNA-binding pseudobarrel domain"/>
    <property type="match status" value="1"/>
</dbReference>
<evidence type="ECO:0000313" key="7">
    <source>
        <dbReference type="Proteomes" id="UP000554482"/>
    </source>
</evidence>
<evidence type="ECO:0000256" key="4">
    <source>
        <dbReference type="ARBA" id="ARBA00023163"/>
    </source>
</evidence>
<dbReference type="GO" id="GO:0005634">
    <property type="term" value="C:nucleus"/>
    <property type="evidence" value="ECO:0007669"/>
    <property type="project" value="UniProtKB-SubCell"/>
</dbReference>
<dbReference type="GO" id="GO:0003677">
    <property type="term" value="F:DNA binding"/>
    <property type="evidence" value="ECO:0007669"/>
    <property type="project" value="UniProtKB-KW"/>
</dbReference>
<protein>
    <recommendedName>
        <fullName evidence="8">B3 domain-containing protein</fullName>
    </recommendedName>
</protein>
<sequence>MYYSKSAQEPLQSFNFAVSCQSSKLVSTALHDANMKHQDGIIPFGQSIEASAEVESSGKSVAKRSHVLLYNWTSGFVHRRNLEKGDEIAMCWDQRYSSFSFRVLN</sequence>
<accession>A0A7J6WE65</accession>
<keyword evidence="2" id="KW-0805">Transcription regulation</keyword>
<keyword evidence="5" id="KW-0539">Nucleus</keyword>
<dbReference type="Proteomes" id="UP000554482">
    <property type="component" value="Unassembled WGS sequence"/>
</dbReference>
<evidence type="ECO:0000256" key="2">
    <source>
        <dbReference type="ARBA" id="ARBA00023015"/>
    </source>
</evidence>
<proteinExistence type="predicted"/>
<dbReference type="InterPro" id="IPR015300">
    <property type="entry name" value="DNA-bd_pseudobarrel_sf"/>
</dbReference>
<name>A0A7J6WE65_THATH</name>
<evidence type="ECO:0000313" key="6">
    <source>
        <dbReference type="EMBL" id="KAF5195253.1"/>
    </source>
</evidence>
<evidence type="ECO:0000256" key="3">
    <source>
        <dbReference type="ARBA" id="ARBA00023125"/>
    </source>
</evidence>
<keyword evidence="4" id="KW-0804">Transcription</keyword>
<dbReference type="OrthoDB" id="1915967at2759"/>
<dbReference type="PANTHER" id="PTHR34269">
    <property type="entry name" value="TRANSCRIPTION FACTOR B3-DOMAIN FAMILY-RELATED"/>
    <property type="match status" value="1"/>
</dbReference>
<organism evidence="6 7">
    <name type="scientific">Thalictrum thalictroides</name>
    <name type="common">Rue-anemone</name>
    <name type="synonym">Anemone thalictroides</name>
    <dbReference type="NCBI Taxonomy" id="46969"/>
    <lineage>
        <taxon>Eukaryota</taxon>
        <taxon>Viridiplantae</taxon>
        <taxon>Streptophyta</taxon>
        <taxon>Embryophyta</taxon>
        <taxon>Tracheophyta</taxon>
        <taxon>Spermatophyta</taxon>
        <taxon>Magnoliopsida</taxon>
        <taxon>Ranunculales</taxon>
        <taxon>Ranunculaceae</taxon>
        <taxon>Thalictroideae</taxon>
        <taxon>Thalictrum</taxon>
    </lineage>
</organism>
<evidence type="ECO:0008006" key="8">
    <source>
        <dbReference type="Google" id="ProtNLM"/>
    </source>
</evidence>
<dbReference type="PANTHER" id="PTHR34269:SF11">
    <property type="entry name" value="B3 DOMAIN PROTEIN"/>
    <property type="match status" value="1"/>
</dbReference>
<gene>
    <name evidence="6" type="ORF">FRX31_015160</name>
</gene>
<dbReference type="AlphaFoldDB" id="A0A7J6WE65"/>
<dbReference type="InterPro" id="IPR051442">
    <property type="entry name" value="B3_domain"/>
</dbReference>
<dbReference type="EMBL" id="JABWDY010017582">
    <property type="protein sequence ID" value="KAF5195253.1"/>
    <property type="molecule type" value="Genomic_DNA"/>
</dbReference>
<keyword evidence="7" id="KW-1185">Reference proteome</keyword>
<comment type="subcellular location">
    <subcellularLocation>
        <location evidence="1">Nucleus</location>
    </subcellularLocation>
</comment>
<evidence type="ECO:0000256" key="5">
    <source>
        <dbReference type="ARBA" id="ARBA00023242"/>
    </source>
</evidence>
<reference evidence="6 7" key="1">
    <citation type="submission" date="2020-06" db="EMBL/GenBank/DDBJ databases">
        <title>Transcriptomic and genomic resources for Thalictrum thalictroides and T. hernandezii: Facilitating candidate gene discovery in an emerging model plant lineage.</title>
        <authorList>
            <person name="Arias T."/>
            <person name="Riano-Pachon D.M."/>
            <person name="Di Stilio V.S."/>
        </authorList>
    </citation>
    <scope>NUCLEOTIDE SEQUENCE [LARGE SCALE GENOMIC DNA]</scope>
    <source>
        <strain evidence="7">cv. WT478/WT964</strain>
        <tissue evidence="6">Leaves</tissue>
    </source>
</reference>